<evidence type="ECO:0000313" key="1">
    <source>
        <dbReference type="EMBL" id="SVC43072.1"/>
    </source>
</evidence>
<dbReference type="EMBL" id="UINC01090807">
    <property type="protein sequence ID" value="SVC43072.1"/>
    <property type="molecule type" value="Genomic_DNA"/>
</dbReference>
<sequence>YADLVTLESMLHWEFAGVESDVNTLRHTPLIDFSAWLRPAMAVAACFVAALTGWWVIDQGVPVVDAEHEIASRPLSHTSVITGANSPDGPQPPSGNLVVGNEPNTIVFGSETNKVMVSSIKPSSTVNLARQDREALLDAAYGLEILESGQGFGEGGYVEVKENVTAWRTEDALRVGEEFGVQPYKGGNMLRFSRMEVDVFAKKAEVSELVSVLDVRSLGTNLANGKAVVKSSVCFNQGVGIADGSTSFALGLHAINREGRVSLAIAKKETSVTSDLNPKTWERVESEIELPEGTDFVVVSLSAQKEGSQALLPNLSGHYADGLEIAMAVDGRPVYSRL</sequence>
<accession>A0A382M6S9</accession>
<proteinExistence type="predicted"/>
<gene>
    <name evidence="1" type="ORF">METZ01_LOCUS295926</name>
</gene>
<dbReference type="AlphaFoldDB" id="A0A382M6S9"/>
<organism evidence="1">
    <name type="scientific">marine metagenome</name>
    <dbReference type="NCBI Taxonomy" id="408172"/>
    <lineage>
        <taxon>unclassified sequences</taxon>
        <taxon>metagenomes</taxon>
        <taxon>ecological metagenomes</taxon>
    </lineage>
</organism>
<reference evidence="1" key="1">
    <citation type="submission" date="2018-05" db="EMBL/GenBank/DDBJ databases">
        <authorList>
            <person name="Lanie J.A."/>
            <person name="Ng W.-L."/>
            <person name="Kazmierczak K.M."/>
            <person name="Andrzejewski T.M."/>
            <person name="Davidsen T.M."/>
            <person name="Wayne K.J."/>
            <person name="Tettelin H."/>
            <person name="Glass J.I."/>
            <person name="Rusch D."/>
            <person name="Podicherti R."/>
            <person name="Tsui H.-C.T."/>
            <person name="Winkler M.E."/>
        </authorList>
    </citation>
    <scope>NUCLEOTIDE SEQUENCE</scope>
</reference>
<name>A0A382M6S9_9ZZZZ</name>
<protein>
    <submittedName>
        <fullName evidence="1">Uncharacterized protein</fullName>
    </submittedName>
</protein>
<feature type="non-terminal residue" evidence="1">
    <location>
        <position position="1"/>
    </location>
</feature>